<keyword evidence="9" id="KW-0963">Cytoplasm</keyword>
<dbReference type="PANTHER" id="PTHR10671">
    <property type="entry name" value="EPITHELIAL MEMBRANE PROTEIN-RELATED"/>
    <property type="match status" value="1"/>
</dbReference>
<evidence type="ECO:0000313" key="19">
    <source>
        <dbReference type="Proteomes" id="UP000001595"/>
    </source>
</evidence>
<dbReference type="InterPro" id="IPR003933">
    <property type="entry name" value="EMP-2"/>
</dbReference>
<keyword evidence="19" id="KW-1185">Reference proteome</keyword>
<keyword evidence="11 16" id="KW-1133">Transmembrane helix</keyword>
<evidence type="ECO:0000256" key="17">
    <source>
        <dbReference type="SAM" id="MobiDB-lite"/>
    </source>
</evidence>
<name>A0A8I5TQ43_PONAB</name>
<dbReference type="FunFam" id="1.20.140.150:FF:000023">
    <property type="entry name" value="Epithelial membrane protein 2"/>
    <property type="match status" value="1"/>
</dbReference>
<evidence type="ECO:0000256" key="2">
    <source>
        <dbReference type="ARBA" id="ARBA00004221"/>
    </source>
</evidence>
<feature type="compositionally biased region" description="Gly residues" evidence="17">
    <location>
        <begin position="113"/>
        <end position="122"/>
    </location>
</feature>
<dbReference type="Ensembl" id="ENSPPYT00000036882.1">
    <property type="protein sequence ID" value="ENSPPYP00000030146.1"/>
    <property type="gene ID" value="ENSPPYG00000030368.1"/>
</dbReference>
<proteinExistence type="inferred from homology"/>
<feature type="region of interest" description="Disordered" evidence="17">
    <location>
        <begin position="1"/>
        <end position="162"/>
    </location>
</feature>
<dbReference type="GO" id="GO:0045121">
    <property type="term" value="C:membrane raft"/>
    <property type="evidence" value="ECO:0007669"/>
    <property type="project" value="UniProtKB-SubCell"/>
</dbReference>
<sequence>KAREGVLEQGARIPKLLREEEEKERRGEEREREGCGNLQRREAPCSREPPFLPFPPGPCHRLRPKLGHTAAGRRAGTGEGGSRALPASAFPSGAPSLRRRPLPLGSPGSWRHGPGGGIGEGGAPPPRGWREGAQSQPRASKQPGGLALHPQPVRRSSSQRSRQRRHIPLWALNVTPHLASSCPVKMLVLLAFIIAFHITSAALLFVATIDNAWWVGDEFFADVWRVCTNNTNCTVINDSFQEYSTLQAVQATMILSTILCCIAFFIFVLQLFRLKQGERFVLTSIIQLMSCLCVMIAASIYTDRREDIHKKNLQFYPVTREGSYGYSYILAWVAFACTFVSGMMYLILRKRK</sequence>
<reference evidence="18 19" key="1">
    <citation type="submission" date="2008-02" db="EMBL/GenBank/DDBJ databases">
        <title>A 6x draft sequence assembly of the Pongo pygmaeus abelii genome.</title>
        <authorList>
            <person name="Wilson R.K."/>
            <person name="Mardis E."/>
        </authorList>
    </citation>
    <scope>NUCLEOTIDE SEQUENCE [LARGE SCALE GENOMIC DNA]</scope>
</reference>
<evidence type="ECO:0000256" key="4">
    <source>
        <dbReference type="ARBA" id="ARBA00004556"/>
    </source>
</evidence>
<dbReference type="Proteomes" id="UP000001595">
    <property type="component" value="Chromosome 16"/>
</dbReference>
<keyword evidence="10 16" id="KW-0812">Transmembrane</keyword>
<evidence type="ECO:0000256" key="16">
    <source>
        <dbReference type="RuleBase" id="RU363088"/>
    </source>
</evidence>
<dbReference type="GO" id="GO:0048471">
    <property type="term" value="C:perinuclear region of cytoplasm"/>
    <property type="evidence" value="ECO:0007669"/>
    <property type="project" value="UniProtKB-SubCell"/>
</dbReference>
<dbReference type="PROSITE" id="PS01222">
    <property type="entry name" value="PMP22_2"/>
    <property type="match status" value="1"/>
</dbReference>
<dbReference type="GeneTree" id="ENSGT00950000182696"/>
<evidence type="ECO:0000256" key="6">
    <source>
        <dbReference type="ARBA" id="ARBA00006864"/>
    </source>
</evidence>
<keyword evidence="14" id="KW-0539">Nucleus</keyword>
<keyword evidence="12" id="KW-0333">Golgi apparatus</keyword>
<reference evidence="18" key="2">
    <citation type="submission" date="2025-08" db="UniProtKB">
        <authorList>
            <consortium name="Ensembl"/>
        </authorList>
    </citation>
    <scope>IDENTIFICATION</scope>
</reference>
<feature type="transmembrane region" description="Helical" evidence="16">
    <location>
        <begin position="248"/>
        <end position="268"/>
    </location>
</feature>
<evidence type="ECO:0000256" key="7">
    <source>
        <dbReference type="ARBA" id="ARBA00013552"/>
    </source>
</evidence>
<evidence type="ECO:0000256" key="14">
    <source>
        <dbReference type="ARBA" id="ARBA00023242"/>
    </source>
</evidence>
<dbReference type="GO" id="GO:0000139">
    <property type="term" value="C:Golgi membrane"/>
    <property type="evidence" value="ECO:0007669"/>
    <property type="project" value="UniProtKB-SubCell"/>
</dbReference>
<feature type="transmembrane region" description="Helical" evidence="16">
    <location>
        <begin position="280"/>
        <end position="301"/>
    </location>
</feature>
<dbReference type="PRINTS" id="PR01455">
    <property type="entry name" value="EPMEMPROT2"/>
</dbReference>
<accession>A0A8I5TQ43</accession>
<evidence type="ECO:0000256" key="5">
    <source>
        <dbReference type="ARBA" id="ARBA00004653"/>
    </source>
</evidence>
<feature type="transmembrane region" description="Helical" evidence="16">
    <location>
        <begin position="187"/>
        <end position="209"/>
    </location>
</feature>
<dbReference type="InterPro" id="IPR050579">
    <property type="entry name" value="PMP-22/EMP/MP20-like"/>
</dbReference>
<dbReference type="PRINTS" id="PR01453">
    <property type="entry name" value="EPMEMFAMILY"/>
</dbReference>
<evidence type="ECO:0000256" key="8">
    <source>
        <dbReference type="ARBA" id="ARBA00022475"/>
    </source>
</evidence>
<evidence type="ECO:0000256" key="11">
    <source>
        <dbReference type="ARBA" id="ARBA00022989"/>
    </source>
</evidence>
<comment type="function">
    <text evidence="16">Functions as a key regulator of cell membrane composition by regulating proteins surface expression. Also, plays a role in regulation of processes including cell migration, cell proliferation, cell contraction and cell adhesion.</text>
</comment>
<dbReference type="GO" id="GO:0019901">
    <property type="term" value="F:protein kinase binding"/>
    <property type="evidence" value="ECO:0007669"/>
    <property type="project" value="TreeGrafter"/>
</dbReference>
<evidence type="ECO:0000256" key="12">
    <source>
        <dbReference type="ARBA" id="ARBA00023034"/>
    </source>
</evidence>
<evidence type="ECO:0000256" key="10">
    <source>
        <dbReference type="ARBA" id="ARBA00022692"/>
    </source>
</evidence>
<evidence type="ECO:0000256" key="13">
    <source>
        <dbReference type="ARBA" id="ARBA00023136"/>
    </source>
</evidence>
<dbReference type="PANTHER" id="PTHR10671:SF32">
    <property type="entry name" value="EPITHELIAL MEMBRANE PROTEIN 2"/>
    <property type="match status" value="1"/>
</dbReference>
<keyword evidence="13 16" id="KW-0472">Membrane</keyword>
<dbReference type="GO" id="GO:0007155">
    <property type="term" value="P:cell adhesion"/>
    <property type="evidence" value="ECO:0007669"/>
    <property type="project" value="TreeGrafter"/>
</dbReference>
<dbReference type="InterPro" id="IPR004032">
    <property type="entry name" value="PMP22_EMP_MP20"/>
</dbReference>
<protein>
    <recommendedName>
        <fullName evidence="7 16">Epithelial membrane protein 2</fullName>
    </recommendedName>
</protein>
<evidence type="ECO:0000256" key="3">
    <source>
        <dbReference type="ARBA" id="ARBA00004285"/>
    </source>
</evidence>
<organism evidence="18 19">
    <name type="scientific">Pongo abelii</name>
    <name type="common">Sumatran orangutan</name>
    <name type="synonym">Pongo pygmaeus abelii</name>
    <dbReference type="NCBI Taxonomy" id="9601"/>
    <lineage>
        <taxon>Eukaryota</taxon>
        <taxon>Metazoa</taxon>
        <taxon>Chordata</taxon>
        <taxon>Craniata</taxon>
        <taxon>Vertebrata</taxon>
        <taxon>Euteleostomi</taxon>
        <taxon>Mammalia</taxon>
        <taxon>Eutheria</taxon>
        <taxon>Euarchontoglires</taxon>
        <taxon>Primates</taxon>
        <taxon>Haplorrhini</taxon>
        <taxon>Catarrhini</taxon>
        <taxon>Hominidae</taxon>
        <taxon>Pongo</taxon>
    </lineage>
</organism>
<gene>
    <name evidence="18" type="primary">EMP2</name>
</gene>
<keyword evidence="8" id="KW-1003">Cell membrane</keyword>
<comment type="subunit">
    <text evidence="15">Interacts with PTK2; regulates PTK2 activation and localization. Interacts with ITGB3; regulates the levels of the heterodimer ITGA5-ITGB3 integrin surface expression. Interacts with P2RX7 (via C-terminus). Interacts with ITGB1; the interaction may be direct or indirect and ITGB1 has a heterodimer form.</text>
</comment>
<dbReference type="InterPro" id="IPR004031">
    <property type="entry name" value="PMP22/EMP/MP20/Claudin"/>
</dbReference>
<dbReference type="GO" id="GO:0016324">
    <property type="term" value="C:apical plasma membrane"/>
    <property type="evidence" value="ECO:0007669"/>
    <property type="project" value="UniProtKB-SubCell"/>
</dbReference>
<feature type="transmembrane region" description="Helical" evidence="16">
    <location>
        <begin position="326"/>
        <end position="348"/>
    </location>
</feature>
<evidence type="ECO:0000313" key="18">
    <source>
        <dbReference type="Ensembl" id="ENSPPYP00000030146.1"/>
    </source>
</evidence>
<dbReference type="AlphaFoldDB" id="A0A8I5TQ43"/>
<dbReference type="GO" id="GO:0005634">
    <property type="term" value="C:nucleus"/>
    <property type="evidence" value="ECO:0007669"/>
    <property type="project" value="UniProtKB-SubCell"/>
</dbReference>
<reference evidence="18" key="3">
    <citation type="submission" date="2025-09" db="UniProtKB">
        <authorList>
            <consortium name="Ensembl"/>
        </authorList>
    </citation>
    <scope>IDENTIFICATION</scope>
</reference>
<evidence type="ECO:0000256" key="9">
    <source>
        <dbReference type="ARBA" id="ARBA00022490"/>
    </source>
</evidence>
<evidence type="ECO:0000256" key="1">
    <source>
        <dbReference type="ARBA" id="ARBA00004123"/>
    </source>
</evidence>
<dbReference type="PROSITE" id="PS01221">
    <property type="entry name" value="PMP22_1"/>
    <property type="match status" value="1"/>
</dbReference>
<dbReference type="GO" id="GO:2001046">
    <property type="term" value="P:positive regulation of integrin-mediated signaling pathway"/>
    <property type="evidence" value="ECO:0007669"/>
    <property type="project" value="TreeGrafter"/>
</dbReference>
<comment type="subcellular location">
    <subcellularLocation>
        <location evidence="2">Apical cell membrane</location>
    </subcellularLocation>
    <subcellularLocation>
        <location evidence="4">Cytoplasm</location>
        <location evidence="4">Perinuclear region</location>
    </subcellularLocation>
    <subcellularLocation>
        <location evidence="5">Golgi apparatus membrane</location>
        <topology evidence="5">Multi-pass membrane protein</topology>
    </subcellularLocation>
    <subcellularLocation>
        <location evidence="3">Membrane raft</location>
    </subcellularLocation>
    <subcellularLocation>
        <location evidence="16">Membrane</location>
        <topology evidence="16">Multi-pass membrane protein</topology>
    </subcellularLocation>
    <subcellularLocation>
        <location evidence="1">Nucleus</location>
    </subcellularLocation>
</comment>
<dbReference type="GO" id="GO:0001952">
    <property type="term" value="P:regulation of cell-matrix adhesion"/>
    <property type="evidence" value="ECO:0007669"/>
    <property type="project" value="TreeGrafter"/>
</dbReference>
<dbReference type="Pfam" id="PF00822">
    <property type="entry name" value="PMP22_Claudin"/>
    <property type="match status" value="1"/>
</dbReference>
<feature type="compositionally biased region" description="Basic and acidic residues" evidence="17">
    <location>
        <begin position="16"/>
        <end position="45"/>
    </location>
</feature>
<dbReference type="Gene3D" id="1.20.140.150">
    <property type="match status" value="1"/>
</dbReference>
<comment type="similarity">
    <text evidence="6 16">Belongs to the PMP-22/EMP/MP20 family.</text>
</comment>
<evidence type="ECO:0000256" key="15">
    <source>
        <dbReference type="ARBA" id="ARBA00046690"/>
    </source>
</evidence>